<dbReference type="InterPro" id="IPR052155">
    <property type="entry name" value="Biofilm_reg_signaling"/>
</dbReference>
<feature type="domain" description="GGDEF" evidence="4">
    <location>
        <begin position="402"/>
        <end position="534"/>
    </location>
</feature>
<dbReference type="PROSITE" id="PS50883">
    <property type="entry name" value="EAL"/>
    <property type="match status" value="1"/>
</dbReference>
<reference evidence="5 6" key="1">
    <citation type="submission" date="2023-11" db="EMBL/GenBank/DDBJ databases">
        <title>Draft genome of Azohydromonas lata strain H1 (DSM1123), a polyhydroxyalkanoate producer.</title>
        <authorList>
            <person name="Traversa D."/>
            <person name="D'Addabbo P."/>
            <person name="Pazzani C."/>
            <person name="Manzari C."/>
            <person name="Chiara M."/>
            <person name="Scrascia M."/>
        </authorList>
    </citation>
    <scope>NUCLEOTIDE SEQUENCE [LARGE SCALE GENOMIC DNA]</scope>
    <source>
        <strain evidence="5 6">H1</strain>
    </source>
</reference>
<dbReference type="CDD" id="cd01949">
    <property type="entry name" value="GGDEF"/>
    <property type="match status" value="1"/>
</dbReference>
<dbReference type="EMBL" id="JAXOJX010000055">
    <property type="protein sequence ID" value="MDZ5459975.1"/>
    <property type="molecule type" value="Genomic_DNA"/>
</dbReference>
<feature type="transmembrane region" description="Helical" evidence="1">
    <location>
        <begin position="51"/>
        <end position="72"/>
    </location>
</feature>
<dbReference type="PANTHER" id="PTHR44757:SF2">
    <property type="entry name" value="BIOFILM ARCHITECTURE MAINTENANCE PROTEIN MBAA"/>
    <property type="match status" value="1"/>
</dbReference>
<protein>
    <submittedName>
        <fullName evidence="5">EAL domain-containing protein</fullName>
    </submittedName>
</protein>
<dbReference type="InterPro" id="IPR043128">
    <property type="entry name" value="Rev_trsase/Diguanyl_cyclase"/>
</dbReference>
<dbReference type="Gene3D" id="3.20.20.450">
    <property type="entry name" value="EAL domain"/>
    <property type="match status" value="1"/>
</dbReference>
<keyword evidence="6" id="KW-1185">Reference proteome</keyword>
<comment type="caution">
    <text evidence="5">The sequence shown here is derived from an EMBL/GenBank/DDBJ whole genome shotgun (WGS) entry which is preliminary data.</text>
</comment>
<dbReference type="SMART" id="SM00052">
    <property type="entry name" value="EAL"/>
    <property type="match status" value="1"/>
</dbReference>
<evidence type="ECO:0000313" key="5">
    <source>
        <dbReference type="EMBL" id="MDZ5459975.1"/>
    </source>
</evidence>
<feature type="domain" description="PAC" evidence="2">
    <location>
        <begin position="314"/>
        <end position="368"/>
    </location>
</feature>
<feature type="transmembrane region" description="Helical" evidence="1">
    <location>
        <begin position="190"/>
        <end position="211"/>
    </location>
</feature>
<dbReference type="RefSeq" id="WP_322467574.1">
    <property type="nucleotide sequence ID" value="NZ_JAXOJX010000055.1"/>
</dbReference>
<organism evidence="5 6">
    <name type="scientific">Azohydromonas lata</name>
    <dbReference type="NCBI Taxonomy" id="45677"/>
    <lineage>
        <taxon>Bacteria</taxon>
        <taxon>Pseudomonadati</taxon>
        <taxon>Pseudomonadota</taxon>
        <taxon>Betaproteobacteria</taxon>
        <taxon>Burkholderiales</taxon>
        <taxon>Sphaerotilaceae</taxon>
        <taxon>Azohydromonas</taxon>
    </lineage>
</organism>
<feature type="domain" description="EAL" evidence="3">
    <location>
        <begin position="543"/>
        <end position="791"/>
    </location>
</feature>
<feature type="transmembrane region" description="Helical" evidence="1">
    <location>
        <begin position="145"/>
        <end position="178"/>
    </location>
</feature>
<keyword evidence="1" id="KW-0472">Membrane</keyword>
<dbReference type="InterPro" id="IPR035919">
    <property type="entry name" value="EAL_sf"/>
</dbReference>
<dbReference type="Pfam" id="PF08448">
    <property type="entry name" value="PAS_4"/>
    <property type="match status" value="1"/>
</dbReference>
<evidence type="ECO:0000259" key="3">
    <source>
        <dbReference type="PROSITE" id="PS50883"/>
    </source>
</evidence>
<dbReference type="PROSITE" id="PS50113">
    <property type="entry name" value="PAC"/>
    <property type="match status" value="1"/>
</dbReference>
<proteinExistence type="predicted"/>
<feature type="transmembrane region" description="Helical" evidence="1">
    <location>
        <begin position="118"/>
        <end position="139"/>
    </location>
</feature>
<evidence type="ECO:0000256" key="1">
    <source>
        <dbReference type="SAM" id="Phobius"/>
    </source>
</evidence>
<evidence type="ECO:0000313" key="6">
    <source>
        <dbReference type="Proteomes" id="UP001293718"/>
    </source>
</evidence>
<evidence type="ECO:0000259" key="2">
    <source>
        <dbReference type="PROSITE" id="PS50113"/>
    </source>
</evidence>
<dbReference type="SUPFAM" id="SSF55785">
    <property type="entry name" value="PYP-like sensor domain (PAS domain)"/>
    <property type="match status" value="1"/>
</dbReference>
<dbReference type="SUPFAM" id="SSF141868">
    <property type="entry name" value="EAL domain-like"/>
    <property type="match status" value="1"/>
</dbReference>
<dbReference type="Pfam" id="PF00563">
    <property type="entry name" value="EAL"/>
    <property type="match status" value="1"/>
</dbReference>
<keyword evidence="1" id="KW-0812">Transmembrane</keyword>
<dbReference type="InterPro" id="IPR013656">
    <property type="entry name" value="PAS_4"/>
</dbReference>
<dbReference type="PANTHER" id="PTHR44757">
    <property type="entry name" value="DIGUANYLATE CYCLASE DGCP"/>
    <property type="match status" value="1"/>
</dbReference>
<dbReference type="InterPro" id="IPR029787">
    <property type="entry name" value="Nucleotide_cyclase"/>
</dbReference>
<accession>A0ABU5IM46</accession>
<evidence type="ECO:0000259" key="4">
    <source>
        <dbReference type="PROSITE" id="PS50887"/>
    </source>
</evidence>
<dbReference type="InterPro" id="IPR001633">
    <property type="entry name" value="EAL_dom"/>
</dbReference>
<dbReference type="InterPro" id="IPR035965">
    <property type="entry name" value="PAS-like_dom_sf"/>
</dbReference>
<dbReference type="NCBIfam" id="TIGR00254">
    <property type="entry name" value="GGDEF"/>
    <property type="match status" value="1"/>
</dbReference>
<dbReference type="CDD" id="cd01948">
    <property type="entry name" value="EAL"/>
    <property type="match status" value="1"/>
</dbReference>
<keyword evidence="1" id="KW-1133">Transmembrane helix</keyword>
<gene>
    <name evidence="5" type="ORF">SM757_25660</name>
</gene>
<dbReference type="InterPro" id="IPR000700">
    <property type="entry name" value="PAS-assoc_C"/>
</dbReference>
<dbReference type="PROSITE" id="PS50887">
    <property type="entry name" value="GGDEF"/>
    <property type="match status" value="1"/>
</dbReference>
<sequence>MLFISTPPDSPADAATRRRPKRMRAWFSAYDVDEPLAASFRARQMQAMLRLTPAAMVVNIANALVVGVVLWGHVAGGFMLAWVAAVVLLAGLGLRGWAREQARPPRRSASRRAIRHAIGHAALLGAVWAALPLSVYGALDVQQQFFVGVVLTGMICAGGFALASLPAAATGWVLVLGAGTSVAVWRMDSAIAHALGLLLFLYSLIVVYSAWTTAKTFGARLVAEARADRQHEVIGLLLRDFEDHASDVLWELDAAGRLQHVSPRLAAELGAPAPWLQNLPALRLLRRALPTQAGMGAEARAAWQALLVRLESGTPFREHVIALQRGEQPLWWSLSARPLRDAAGHVVGWRGVAADVTERQLAHQRLSWMAHNDALTGLANRRHYRERLQAALAVGWAGTPGRAVAAVLFDMDGFKQVNDTLGHAAGDALLRVFGERLRAVVREGDTLARLGGDEFALLLPGVGMEQVQSLLERVFAALAPPADLGGKTVALRACAGVALAPRDGTDVDTLLGHADMALYAAKRTGGHRWCFFESGMHESRRRHAQLAQDLRNALERSELRLAYQPQVCAVSGRISGVEALLRWTHPEHGAVSPAEFIPIAEAVGLMPRLGRWVLEQACAQARQWPAALKVSVNVSARQLADAQFLDCVQAAVDGLQERRIELEVTESALVDDADAAVQTLNRLRELGVQLALDDFGTGYSALGYLRRFRFDTLKIDRSFVNDLEADGEARVIVETILAMTRALGLVAIAEGVETAGQARMLRERGCEGLQGFLFSRPLAAQDVLPFVQAWEGGRAVMEAV</sequence>
<dbReference type="Pfam" id="PF00990">
    <property type="entry name" value="GGDEF"/>
    <property type="match status" value="1"/>
</dbReference>
<dbReference type="SUPFAM" id="SSF55073">
    <property type="entry name" value="Nucleotide cyclase"/>
    <property type="match status" value="1"/>
</dbReference>
<dbReference type="InterPro" id="IPR000160">
    <property type="entry name" value="GGDEF_dom"/>
</dbReference>
<dbReference type="SMART" id="SM00267">
    <property type="entry name" value="GGDEF"/>
    <property type="match status" value="1"/>
</dbReference>
<name>A0ABU5IM46_9BURK</name>
<feature type="transmembrane region" description="Helical" evidence="1">
    <location>
        <begin position="78"/>
        <end position="97"/>
    </location>
</feature>
<dbReference type="Gene3D" id="3.30.70.270">
    <property type="match status" value="1"/>
</dbReference>
<dbReference type="Gene3D" id="3.30.450.20">
    <property type="entry name" value="PAS domain"/>
    <property type="match status" value="1"/>
</dbReference>
<dbReference type="Proteomes" id="UP001293718">
    <property type="component" value="Unassembled WGS sequence"/>
</dbReference>